<dbReference type="InterPro" id="IPR019393">
    <property type="entry name" value="WASH_strumpellin"/>
</dbReference>
<dbReference type="AlphaFoldDB" id="A0A2H8TYF5"/>
<evidence type="ECO:0000313" key="2">
    <source>
        <dbReference type="EMBL" id="MBW19343.1"/>
    </source>
</evidence>
<dbReference type="GO" id="GO:0051125">
    <property type="term" value="P:regulation of actin nucleation"/>
    <property type="evidence" value="ECO:0007669"/>
    <property type="project" value="TreeGrafter"/>
</dbReference>
<dbReference type="GO" id="GO:0005768">
    <property type="term" value="C:endosome"/>
    <property type="evidence" value="ECO:0007669"/>
    <property type="project" value="TreeGrafter"/>
</dbReference>
<dbReference type="GO" id="GO:0140285">
    <property type="term" value="P:endosome fission"/>
    <property type="evidence" value="ECO:0007669"/>
    <property type="project" value="TreeGrafter"/>
</dbReference>
<dbReference type="GO" id="GO:0030041">
    <property type="term" value="P:actin filament polymerization"/>
    <property type="evidence" value="ECO:0007669"/>
    <property type="project" value="TreeGrafter"/>
</dbReference>
<dbReference type="CTD" id="39766"/>
<dbReference type="GO" id="GO:0007032">
    <property type="term" value="P:endosome organization"/>
    <property type="evidence" value="ECO:0007669"/>
    <property type="project" value="TreeGrafter"/>
</dbReference>
<dbReference type="GeneID" id="112596711"/>
<dbReference type="Pfam" id="PF10266">
    <property type="entry name" value="Strumpellin"/>
    <property type="match status" value="1"/>
</dbReference>
<dbReference type="RefSeq" id="XP_025198273.1">
    <property type="nucleotide sequence ID" value="XM_025342488.1"/>
</dbReference>
<dbReference type="PANTHER" id="PTHR15691:SF6">
    <property type="entry name" value="WASH COMPLEX SUBUNIT 5"/>
    <property type="match status" value="1"/>
</dbReference>
<evidence type="ECO:0000256" key="1">
    <source>
        <dbReference type="ARBA" id="ARBA00006224"/>
    </source>
</evidence>
<dbReference type="OrthoDB" id="565118at2759"/>
<organism evidence="2">
    <name type="scientific">Melanaphis sacchari</name>
    <dbReference type="NCBI Taxonomy" id="742174"/>
    <lineage>
        <taxon>Eukaryota</taxon>
        <taxon>Metazoa</taxon>
        <taxon>Ecdysozoa</taxon>
        <taxon>Arthropoda</taxon>
        <taxon>Hexapoda</taxon>
        <taxon>Insecta</taxon>
        <taxon>Pterygota</taxon>
        <taxon>Neoptera</taxon>
        <taxon>Paraneoptera</taxon>
        <taxon>Hemiptera</taxon>
        <taxon>Sternorrhyncha</taxon>
        <taxon>Aphidomorpha</taxon>
        <taxon>Aphidoidea</taxon>
        <taxon>Aphididae</taxon>
        <taxon>Aphidini</taxon>
        <taxon>Melanaphis</taxon>
    </lineage>
</organism>
<protein>
    <submittedName>
        <fullName evidence="2">WASH complex subunit strumpellin</fullName>
    </submittedName>
</protein>
<dbReference type="GO" id="GO:0071203">
    <property type="term" value="C:WASH complex"/>
    <property type="evidence" value="ECO:0007669"/>
    <property type="project" value="InterPro"/>
</dbReference>
<name>A0A2H8TYF5_9HEMI</name>
<comment type="similarity">
    <text evidence="1">Belongs to the strumpellin family.</text>
</comment>
<dbReference type="PANTHER" id="PTHR15691">
    <property type="entry name" value="WASH COMPLEX SUBUNIT 5"/>
    <property type="match status" value="1"/>
</dbReference>
<reference evidence="2" key="1">
    <citation type="submission" date="2017-10" db="EMBL/GenBank/DDBJ databases">
        <title>Transcriptome Assembly of Sugarcane Aphid Adults.</title>
        <authorList>
            <person name="Scully E.D."/>
            <person name="Palmer N.A."/>
            <person name="Geib S.M."/>
            <person name="Sarath G."/>
            <person name="Sattler S.E."/>
        </authorList>
    </citation>
    <scope>NUCLEOTIDE SEQUENCE</scope>
    <source>
        <tissue evidence="2">Whole body</tissue>
    </source>
</reference>
<proteinExistence type="inferred from homology"/>
<dbReference type="RefSeq" id="XP_025198272.1">
    <property type="nucleotide sequence ID" value="XM_025342487.1"/>
</dbReference>
<sequence length="1160" mass="134766">MENNPCGLALLRIVSRGNAIIAEILRLKDYIPPVYRLNNKQDLQKYGQIILDFSYFNNSNEIEKKIESNPVLKDLNEELKENNLEIINQFYFLFENVYKYIRDLNEYLDEVEEGSYIQHTIETMFLTVEGKQLLCESLYLYGVILLFIDIYIEGMIRERLLVAYHRYNAQDYNNENPIDDICKLLRSTKQNSVKSVSSYPENYFKRVPVNKNLINLSIGRLRSDDIYNQLSSYPNPDHRSIALSSQAAMLFVCLFFKPKTLHEESAVMREIVDKFFPDNWVVNVYMGVTLNIIDAWEAFKAAKAAVNNTIQTAELSRLASSRSVNLQKIIAEIKKILGNPNIEKKILDNINSVMNLCRNCNVLLRWYLLHTSTIHLLSENTKKSKLICDQIYNQSLYNDSLLFDLLITTAEFELKIKDTFKSLLDEKEARWLKRKDDCVERMNELSEIFSGLTTMSRVKKNENLQIWFINIGKQIEKISMEDELVTSRKITQIIKALDEVQEFHQLANNYQVSQTIKDTHTYLCEMMKTISVKDNVLIDLQIIGDFSYAWYHIDRFTGVMQNTIKEEPSFVIKLRATFLKLVSCMEVPLIRINQSGSENLMSVSKYYSHELIEYIRKVLHIIPETMFKYMTKIATLQTDVIKEVPTRLEKDKLNDYAQLDERLEVAKLTYAVSVLTEGVLCMKSTLVGVVEIDPKQLLEDGIRKELVQHIAVALHNGLIFNPKAKTSELLPKLDALSNTMTGYRRSFEYIQDYIGIYGLKIWQEELSRIIGYNVEMECNSFMRAKILDWQSVYQSKVIPVPSFEPCDGQSMTFIGRLARELIRITDPKVAVYKEQTTAWYDYKTNEEIINIRFYSNIITSINICGLTGLDKLIGFMIVSELKKLLDYLQTNIIKDREWLQILGTISKELVSNNNIINNPIKTYQKHCSKFQKVLPSILDSIMRIGQLQIIRKQIFFELEVSCKLNAGNLFDCLEAMNKAVLNEIKAHFRDPENKPYPADDSPLLPELSKMLDWAGIGNPYSKIYITTNNTQYISLITFLLTISQFSKLQYTENLALLMWKKIGDPVDGAPLYIGVQTFLKQFHPDITTQYLEYLAQYMKSIINHCTKSIEKLDIPNEYYITQFYVERFIFVGGLNQQMFMEMVPHFLTDTLENLKNLSIK</sequence>
<dbReference type="EMBL" id="GFXV01007538">
    <property type="protein sequence ID" value="MBW19343.1"/>
    <property type="molecule type" value="Transcribed_RNA"/>
</dbReference>
<accession>A0A2H8TYF5</accession>